<evidence type="ECO:0000259" key="3">
    <source>
        <dbReference type="SMART" id="SM01007"/>
    </source>
</evidence>
<dbReference type="GO" id="GO:0046872">
    <property type="term" value="F:metal ion binding"/>
    <property type="evidence" value="ECO:0007669"/>
    <property type="project" value="UniProtKB-KW"/>
</dbReference>
<evidence type="ECO:0000313" key="4">
    <source>
        <dbReference type="EMBL" id="MDF1585791.1"/>
    </source>
</evidence>
<feature type="domain" description="Class II aldolase/adducin N-terminal" evidence="3">
    <location>
        <begin position="12"/>
        <end position="186"/>
    </location>
</feature>
<dbReference type="InterPro" id="IPR001303">
    <property type="entry name" value="Aldolase_II/adducin_N"/>
</dbReference>
<organism evidence="4 5">
    <name type="scientific">Marinimicrococcus flavescens</name>
    <dbReference type="NCBI Taxonomy" id="3031815"/>
    <lineage>
        <taxon>Bacteria</taxon>
        <taxon>Pseudomonadati</taxon>
        <taxon>Pseudomonadota</taxon>
        <taxon>Alphaproteobacteria</taxon>
        <taxon>Geminicoccales</taxon>
        <taxon>Geminicoccaceae</taxon>
        <taxon>Marinimicrococcus</taxon>
    </lineage>
</organism>
<reference evidence="4 5" key="1">
    <citation type="submission" date="2023-03" db="EMBL/GenBank/DDBJ databases">
        <title>YIM 152171 draft genome.</title>
        <authorList>
            <person name="Yang Z."/>
        </authorList>
    </citation>
    <scope>NUCLEOTIDE SEQUENCE [LARGE SCALE GENOMIC DNA]</scope>
    <source>
        <strain evidence="4 5">YIM 152171</strain>
    </source>
</reference>
<accession>A0AAP3UZL9</accession>
<dbReference type="SUPFAM" id="SSF53639">
    <property type="entry name" value="AraD/HMP-PK domain-like"/>
    <property type="match status" value="1"/>
</dbReference>
<comment type="caution">
    <text evidence="4">The sequence shown here is derived from an EMBL/GenBank/DDBJ whole genome shotgun (WGS) entry which is preliminary data.</text>
</comment>
<dbReference type="InterPro" id="IPR036409">
    <property type="entry name" value="Aldolase_II/adducin_N_sf"/>
</dbReference>
<sequence length="219" mass="23482">MAAGPLEWRLRVELVETCRAMNGLGINRGTSGNVSVRLGEGFLVSPTGVPYDALRPEQVVRMGWDGGFAGDLLPSSEWRFHRDVLAARPDLEAVVHTHSVHATALAIMGRGIPAIHYMIAAAGGPDIRCAPYATFGTQELADAVLAAMDERRACLLAHHGVIAAGRTLARALSLAVTVEELAQQYLLCLPHGEPPVLDEAEIATVLDKFKTYGQQPAKQ</sequence>
<dbReference type="PANTHER" id="PTHR22789">
    <property type="entry name" value="FUCULOSE PHOSPHATE ALDOLASE"/>
    <property type="match status" value="1"/>
</dbReference>
<keyword evidence="2" id="KW-0456">Lyase</keyword>
<evidence type="ECO:0000256" key="2">
    <source>
        <dbReference type="ARBA" id="ARBA00023239"/>
    </source>
</evidence>
<name>A0AAP3UZL9_9PROT</name>
<gene>
    <name evidence="4" type="ORF">PZ740_05255</name>
</gene>
<dbReference type="GO" id="GO:0005829">
    <property type="term" value="C:cytosol"/>
    <property type="evidence" value="ECO:0007669"/>
    <property type="project" value="TreeGrafter"/>
</dbReference>
<dbReference type="Pfam" id="PF00596">
    <property type="entry name" value="Aldolase_II"/>
    <property type="match status" value="1"/>
</dbReference>
<dbReference type="SMART" id="SM01007">
    <property type="entry name" value="Aldolase_II"/>
    <property type="match status" value="1"/>
</dbReference>
<dbReference type="GO" id="GO:0016832">
    <property type="term" value="F:aldehyde-lyase activity"/>
    <property type="evidence" value="ECO:0007669"/>
    <property type="project" value="TreeGrafter"/>
</dbReference>
<dbReference type="RefSeq" id="WP_327788207.1">
    <property type="nucleotide sequence ID" value="NZ_JARGEQ010000040.1"/>
</dbReference>
<protein>
    <submittedName>
        <fullName evidence="4">Class II aldolase/adducin family protein</fullName>
    </submittedName>
</protein>
<evidence type="ECO:0000313" key="5">
    <source>
        <dbReference type="Proteomes" id="UP001301140"/>
    </source>
</evidence>
<dbReference type="PANTHER" id="PTHR22789:SF0">
    <property type="entry name" value="3-OXO-TETRONATE 4-PHOSPHATE DECARBOXYLASE-RELATED"/>
    <property type="match status" value="1"/>
</dbReference>
<dbReference type="GO" id="GO:0019323">
    <property type="term" value="P:pentose catabolic process"/>
    <property type="evidence" value="ECO:0007669"/>
    <property type="project" value="TreeGrafter"/>
</dbReference>
<dbReference type="Gene3D" id="3.40.225.10">
    <property type="entry name" value="Class II aldolase/adducin N-terminal domain"/>
    <property type="match status" value="1"/>
</dbReference>
<dbReference type="AlphaFoldDB" id="A0AAP3UZL9"/>
<keyword evidence="5" id="KW-1185">Reference proteome</keyword>
<proteinExistence type="predicted"/>
<dbReference type="InterPro" id="IPR050197">
    <property type="entry name" value="Aldolase_class_II_sugar_metab"/>
</dbReference>
<keyword evidence="1" id="KW-0479">Metal-binding</keyword>
<evidence type="ECO:0000256" key="1">
    <source>
        <dbReference type="ARBA" id="ARBA00022723"/>
    </source>
</evidence>
<dbReference type="EMBL" id="JARGEQ010000040">
    <property type="protein sequence ID" value="MDF1585791.1"/>
    <property type="molecule type" value="Genomic_DNA"/>
</dbReference>
<dbReference type="Proteomes" id="UP001301140">
    <property type="component" value="Unassembled WGS sequence"/>
</dbReference>